<feature type="domain" description="Glycosyltransferase 2-like" evidence="1">
    <location>
        <begin position="5"/>
        <end position="116"/>
    </location>
</feature>
<dbReference type="OrthoDB" id="8769632at2"/>
<sequence length="572" mass="63842">MPTVSILIPAYKVEFLGRAILSAQRQTYQDIEILVGDDTPDGALREIVERFDDPRVGYFHHGFQKGTRNSRALWEKASGKYIKWLFDDDVLMPTSVETLVSALEANPGVVLAFHERFMIDESDRAITTPAPLLAAGQAALISRSSVVESLLGRIHNFVGEPSNIMLVRDRVDISRAFDYRTWVLDFLGDVALYLNCAEQAPLLAVGGYLSAFRQHSGQASAPRGSNFAAGLYEWELMVRGEAAAGYLSGAALQGAERVIRQLYSQWAPSMPEIARLLANLDELTRVPAHQLYASERFIADLTHARSVVAERVAQRKQRVVQPPPSPPQKRCVVCEQPVTGWLPHPEVNSANRAFMKQVESIGSTLEHHQCPKCGCNDRERHLWLYLAFSRILEDVSQKRVLHVAPEAGIEQRIRRLSPGEYVAGELSPRLPHHRRLNVEQLDFPDGYFDIIICNHVLEHVDNPDAALAEFNRCLAPGGHLVAQTPYSPLLRNTFELNKPVTPAFAAQYFGQSDHVRLFGADIVDRFRSAGLAGDLYAHETVLGEVDPDTYGCNGREPFFFFTKGEHQPQFGG</sequence>
<dbReference type="EMBL" id="QRGA01000007">
    <property type="protein sequence ID" value="RDU98393.1"/>
    <property type="molecule type" value="Genomic_DNA"/>
</dbReference>
<keyword evidence="2" id="KW-0489">Methyltransferase</keyword>
<comment type="caution">
    <text evidence="2">The sequence shown here is derived from an EMBL/GenBank/DDBJ whole genome shotgun (WGS) entry which is preliminary data.</text>
</comment>
<dbReference type="PANTHER" id="PTHR22916">
    <property type="entry name" value="GLYCOSYLTRANSFERASE"/>
    <property type="match status" value="1"/>
</dbReference>
<dbReference type="GO" id="GO:0032259">
    <property type="term" value="P:methylation"/>
    <property type="evidence" value="ECO:0007669"/>
    <property type="project" value="UniProtKB-KW"/>
</dbReference>
<proteinExistence type="predicted"/>
<evidence type="ECO:0000313" key="2">
    <source>
        <dbReference type="EMBL" id="RDU98393.1"/>
    </source>
</evidence>
<keyword evidence="3" id="KW-1185">Reference proteome</keyword>
<dbReference type="Gene3D" id="3.90.550.10">
    <property type="entry name" value="Spore Coat Polysaccharide Biosynthesis Protein SpsA, Chain A"/>
    <property type="match status" value="1"/>
</dbReference>
<dbReference type="SUPFAM" id="SSF53448">
    <property type="entry name" value="Nucleotide-diphospho-sugar transferases"/>
    <property type="match status" value="1"/>
</dbReference>
<name>A0A3D8JYZ6_9BURK</name>
<dbReference type="RefSeq" id="WP_115534149.1">
    <property type="nucleotide sequence ID" value="NZ_QRGA01000007.1"/>
</dbReference>
<dbReference type="CDD" id="cd02440">
    <property type="entry name" value="AdoMet_MTases"/>
    <property type="match status" value="1"/>
</dbReference>
<dbReference type="Proteomes" id="UP000256838">
    <property type="component" value="Unassembled WGS sequence"/>
</dbReference>
<dbReference type="Pfam" id="PF00535">
    <property type="entry name" value="Glycos_transf_2"/>
    <property type="match status" value="1"/>
</dbReference>
<organism evidence="2 3">
    <name type="scientific">Trinickia dinghuensis</name>
    <dbReference type="NCBI Taxonomy" id="2291023"/>
    <lineage>
        <taxon>Bacteria</taxon>
        <taxon>Pseudomonadati</taxon>
        <taxon>Pseudomonadota</taxon>
        <taxon>Betaproteobacteria</taxon>
        <taxon>Burkholderiales</taxon>
        <taxon>Burkholderiaceae</taxon>
        <taxon>Trinickia</taxon>
    </lineage>
</organism>
<dbReference type="GO" id="GO:0008168">
    <property type="term" value="F:methyltransferase activity"/>
    <property type="evidence" value="ECO:0007669"/>
    <property type="project" value="UniProtKB-KW"/>
</dbReference>
<dbReference type="InterPro" id="IPR029044">
    <property type="entry name" value="Nucleotide-diphossugar_trans"/>
</dbReference>
<dbReference type="PANTHER" id="PTHR22916:SF3">
    <property type="entry name" value="UDP-GLCNAC:BETAGAL BETA-1,3-N-ACETYLGLUCOSAMINYLTRANSFERASE-LIKE PROTEIN 1"/>
    <property type="match status" value="1"/>
</dbReference>
<dbReference type="AlphaFoldDB" id="A0A3D8JYZ6"/>
<dbReference type="InterPro" id="IPR001173">
    <property type="entry name" value="Glyco_trans_2-like"/>
</dbReference>
<evidence type="ECO:0000313" key="3">
    <source>
        <dbReference type="Proteomes" id="UP000256838"/>
    </source>
</evidence>
<protein>
    <submittedName>
        <fullName evidence="2">Methyltransferase domain-containing protein</fullName>
    </submittedName>
</protein>
<gene>
    <name evidence="2" type="ORF">DWV00_13900</name>
</gene>
<dbReference type="SUPFAM" id="SSF53335">
    <property type="entry name" value="S-adenosyl-L-methionine-dependent methyltransferases"/>
    <property type="match status" value="1"/>
</dbReference>
<dbReference type="GO" id="GO:0016758">
    <property type="term" value="F:hexosyltransferase activity"/>
    <property type="evidence" value="ECO:0007669"/>
    <property type="project" value="UniProtKB-ARBA"/>
</dbReference>
<reference evidence="2 3" key="1">
    <citation type="submission" date="2018-08" db="EMBL/GenBank/DDBJ databases">
        <title>Paraburkholderia sp. DHOM06 isolated from forest soil.</title>
        <authorList>
            <person name="Gao Z.-H."/>
            <person name="Qiu L.-H."/>
        </authorList>
    </citation>
    <scope>NUCLEOTIDE SEQUENCE [LARGE SCALE GENOMIC DNA]</scope>
    <source>
        <strain evidence="2 3">DHOM06</strain>
    </source>
</reference>
<accession>A0A3D8JYZ6</accession>
<dbReference type="Pfam" id="PF13489">
    <property type="entry name" value="Methyltransf_23"/>
    <property type="match status" value="1"/>
</dbReference>
<keyword evidence="2" id="KW-0808">Transferase</keyword>
<dbReference type="CDD" id="cd00761">
    <property type="entry name" value="Glyco_tranf_GTA_type"/>
    <property type="match status" value="1"/>
</dbReference>
<evidence type="ECO:0000259" key="1">
    <source>
        <dbReference type="Pfam" id="PF00535"/>
    </source>
</evidence>
<dbReference type="InterPro" id="IPR029063">
    <property type="entry name" value="SAM-dependent_MTases_sf"/>
</dbReference>
<dbReference type="Gene3D" id="3.40.50.150">
    <property type="entry name" value="Vaccinia Virus protein VP39"/>
    <property type="match status" value="1"/>
</dbReference>